<proteinExistence type="predicted"/>
<reference evidence="2" key="1">
    <citation type="submission" date="2022-07" db="EMBL/GenBank/DDBJ databases">
        <title>The genome of Lyophyllum shimeji provides insight into the initial evolution of ectomycorrhizal fungal genome.</title>
        <authorList>
            <person name="Kobayashi Y."/>
            <person name="Shibata T."/>
            <person name="Hirakawa H."/>
            <person name="Shigenobu S."/>
            <person name="Nishiyama T."/>
            <person name="Yamada A."/>
            <person name="Hasebe M."/>
            <person name="Kawaguchi M."/>
        </authorList>
    </citation>
    <scope>NUCLEOTIDE SEQUENCE</scope>
    <source>
        <strain evidence="2">AT787</strain>
    </source>
</reference>
<protein>
    <submittedName>
        <fullName evidence="2">Uncharacterized protein</fullName>
    </submittedName>
</protein>
<organism evidence="2 3">
    <name type="scientific">Lyophyllum shimeji</name>
    <name type="common">Hon-shimeji</name>
    <name type="synonym">Tricholoma shimeji</name>
    <dbReference type="NCBI Taxonomy" id="47721"/>
    <lineage>
        <taxon>Eukaryota</taxon>
        <taxon>Fungi</taxon>
        <taxon>Dikarya</taxon>
        <taxon>Basidiomycota</taxon>
        <taxon>Agaricomycotina</taxon>
        <taxon>Agaricomycetes</taxon>
        <taxon>Agaricomycetidae</taxon>
        <taxon>Agaricales</taxon>
        <taxon>Tricholomatineae</taxon>
        <taxon>Lyophyllaceae</taxon>
        <taxon>Lyophyllum</taxon>
    </lineage>
</organism>
<feature type="compositionally biased region" description="Basic and acidic residues" evidence="1">
    <location>
        <begin position="508"/>
        <end position="517"/>
    </location>
</feature>
<feature type="compositionally biased region" description="Acidic residues" evidence="1">
    <location>
        <begin position="38"/>
        <end position="61"/>
    </location>
</feature>
<sequence>MSSNPRRTHRKRASVLRLSSDTTSTLPEYITVGGWSREDDDSDQPPDYPDSAEEADEDTDSDGSPASKVYVPPLPHVLPSARPRGATDASRRTRTRTRIGGGNRPTRTIHEVLETSARGLSMRIQGRDKQAKWAEDLAEISRGVDGLFDDSRLVASSSTTTIEQSISCSLPSSSPPPQLYRQRRRPSMLELRHTSDSQPHLHLSYGDRSDLVSPPPRAVTQYVASTADRDAITLPSTLGLRVPSSTHSAADRRPSSEMSTLHAPLSSPRLTDRPLEPSTPAYNMLSSIRHSTNHLLPVQFTAQLTKHEHKYRAERYTPTLVAGYQEVQITRYTAHRHARPLFPLSHAKTTHHDPPHRPMTPPTEESSSSSSETCTTKRTILSLRRILDEQPAPVPRAVRPPPFLLPRTPAPVAEAETSTATASISRLFTKAKHSSSTRPPSPPRVSAMKHPSPAGSQGVRARRLRPRLRRSSTPKRISFAELPESYAGTRPGGGSTKFRDKKGRRGKERVGKGKGEEQEAEGSVGSGWWSGWLVSPGGLGAGGYGAGAARHEERMEDRLSRNWGGRMAGTGFGSSGLDEWAM</sequence>
<feature type="compositionally biased region" description="Low complexity" evidence="1">
    <location>
        <begin position="162"/>
        <end position="172"/>
    </location>
</feature>
<name>A0A9P3PEY4_LYOSH</name>
<comment type="caution">
    <text evidence="2">The sequence shown here is derived from an EMBL/GenBank/DDBJ whole genome shotgun (WGS) entry which is preliminary data.</text>
</comment>
<feature type="region of interest" description="Disordered" evidence="1">
    <location>
        <begin position="237"/>
        <end position="278"/>
    </location>
</feature>
<gene>
    <name evidence="2" type="ORF">LshimejAT787_0110870</name>
</gene>
<keyword evidence="3" id="KW-1185">Reference proteome</keyword>
<feature type="region of interest" description="Disordered" evidence="1">
    <location>
        <begin position="428"/>
        <end position="525"/>
    </location>
</feature>
<dbReference type="EMBL" id="BRPK01000001">
    <property type="protein sequence ID" value="GLB34203.1"/>
    <property type="molecule type" value="Genomic_DNA"/>
</dbReference>
<evidence type="ECO:0000256" key="1">
    <source>
        <dbReference type="SAM" id="MobiDB-lite"/>
    </source>
</evidence>
<accession>A0A9P3PEY4</accession>
<dbReference type="Proteomes" id="UP001063166">
    <property type="component" value="Unassembled WGS sequence"/>
</dbReference>
<evidence type="ECO:0000313" key="2">
    <source>
        <dbReference type="EMBL" id="GLB34203.1"/>
    </source>
</evidence>
<evidence type="ECO:0000313" key="3">
    <source>
        <dbReference type="Proteomes" id="UP001063166"/>
    </source>
</evidence>
<feature type="compositionally biased region" description="Polar residues" evidence="1">
    <location>
        <begin position="17"/>
        <end position="26"/>
    </location>
</feature>
<dbReference type="AlphaFoldDB" id="A0A9P3PEY4"/>
<feature type="region of interest" description="Disordered" evidence="1">
    <location>
        <begin position="1"/>
        <end position="105"/>
    </location>
</feature>
<feature type="region of interest" description="Disordered" evidence="1">
    <location>
        <begin position="345"/>
        <end position="376"/>
    </location>
</feature>
<feature type="compositionally biased region" description="Basic residues" evidence="1">
    <location>
        <begin position="1"/>
        <end position="14"/>
    </location>
</feature>
<feature type="compositionally biased region" description="Basic residues" evidence="1">
    <location>
        <begin position="460"/>
        <end position="473"/>
    </location>
</feature>
<feature type="compositionally biased region" description="Low complexity" evidence="1">
    <location>
        <begin position="362"/>
        <end position="376"/>
    </location>
</feature>
<feature type="region of interest" description="Disordered" evidence="1">
    <location>
        <begin position="162"/>
        <end position="215"/>
    </location>
</feature>
<dbReference type="OrthoDB" id="3254377at2759"/>